<organism evidence="6 7">
    <name type="scientific">Marinomonas balearica</name>
    <dbReference type="NCBI Taxonomy" id="491947"/>
    <lineage>
        <taxon>Bacteria</taxon>
        <taxon>Pseudomonadati</taxon>
        <taxon>Pseudomonadota</taxon>
        <taxon>Gammaproteobacteria</taxon>
        <taxon>Oceanospirillales</taxon>
        <taxon>Oceanospirillaceae</taxon>
        <taxon>Marinomonas</taxon>
    </lineage>
</organism>
<keyword evidence="3" id="KW-0547">Nucleotide-binding</keyword>
<dbReference type="Gene3D" id="3.40.50.300">
    <property type="entry name" value="P-loop containing nucleotide triphosphate hydrolases"/>
    <property type="match status" value="1"/>
</dbReference>
<comment type="caution">
    <text evidence="6">The sequence shown here is derived from an EMBL/GenBank/DDBJ whole genome shotgun (WGS) entry which is preliminary data.</text>
</comment>
<evidence type="ECO:0000256" key="3">
    <source>
        <dbReference type="ARBA" id="ARBA00022741"/>
    </source>
</evidence>
<evidence type="ECO:0000256" key="4">
    <source>
        <dbReference type="ARBA" id="ARBA00022840"/>
    </source>
</evidence>
<reference evidence="6 7" key="1">
    <citation type="submission" date="2019-03" db="EMBL/GenBank/DDBJ databases">
        <title>Genomic Encyclopedia of Type Strains, Phase III (KMG-III): the genomes of soil and plant-associated and newly described type strains.</title>
        <authorList>
            <person name="Whitman W."/>
        </authorList>
    </citation>
    <scope>NUCLEOTIDE SEQUENCE [LARGE SCALE GENOMIC DNA]</scope>
    <source>
        <strain evidence="6 7">CECT 7378</strain>
    </source>
</reference>
<dbReference type="InterPro" id="IPR017871">
    <property type="entry name" value="ABC_transporter-like_CS"/>
</dbReference>
<accession>A0A4R6MAF6</accession>
<dbReference type="Pfam" id="PF00005">
    <property type="entry name" value="ABC_tran"/>
    <property type="match status" value="1"/>
</dbReference>
<dbReference type="SMART" id="SM00382">
    <property type="entry name" value="AAA"/>
    <property type="match status" value="1"/>
</dbReference>
<protein>
    <submittedName>
        <fullName evidence="6">Lipopolysaccharide transport system ATP-binding protein</fullName>
    </submittedName>
</protein>
<dbReference type="AlphaFoldDB" id="A0A4R6MAF6"/>
<dbReference type="PANTHER" id="PTHR46743">
    <property type="entry name" value="TEICHOIC ACIDS EXPORT ATP-BINDING PROTEIN TAGH"/>
    <property type="match status" value="1"/>
</dbReference>
<keyword evidence="7" id="KW-1185">Reference proteome</keyword>
<comment type="similarity">
    <text evidence="1">Belongs to the ABC transporter superfamily.</text>
</comment>
<dbReference type="PANTHER" id="PTHR46743:SF2">
    <property type="entry name" value="TEICHOIC ACIDS EXPORT ATP-BINDING PROTEIN TAGH"/>
    <property type="match status" value="1"/>
</dbReference>
<gene>
    <name evidence="6" type="ORF">DFP79_2011</name>
</gene>
<dbReference type="GO" id="GO:0140359">
    <property type="term" value="F:ABC-type transporter activity"/>
    <property type="evidence" value="ECO:0007669"/>
    <property type="project" value="InterPro"/>
</dbReference>
<dbReference type="InterPro" id="IPR050683">
    <property type="entry name" value="Bact_Polysacc_Export_ATP-bd"/>
</dbReference>
<dbReference type="SUPFAM" id="SSF52540">
    <property type="entry name" value="P-loop containing nucleoside triphosphate hydrolases"/>
    <property type="match status" value="1"/>
</dbReference>
<feature type="domain" description="ABC transporter" evidence="5">
    <location>
        <begin position="6"/>
        <end position="246"/>
    </location>
</feature>
<sequence>MGNIVIEFQNVSKTYNLVSSHQLGLRETLLSLPSKLMGGVEKQTFTALDDISFTITQGESVGIVGRNGAGKSTLLSLMAGVIKPSSGRARVLGRVSPMLELGGGFHPDLTGRENIFLNATLMGIPKRQIRDNLERIIEFSELGNFIDQPIKFYSSGMMSKLGFSVITQLEPELLIIDEVLAVGDAKFREKCYETIHSFKNKGVTIVFVSHDSNEVMKLCDRAIWIQSGAIQVDCSAESALTLYGHQ</sequence>
<dbReference type="EMBL" id="SNXC01000012">
    <property type="protein sequence ID" value="TDO97199.1"/>
    <property type="molecule type" value="Genomic_DNA"/>
</dbReference>
<proteinExistence type="inferred from homology"/>
<dbReference type="GO" id="GO:0016887">
    <property type="term" value="F:ATP hydrolysis activity"/>
    <property type="evidence" value="ECO:0007669"/>
    <property type="project" value="InterPro"/>
</dbReference>
<dbReference type="InterPro" id="IPR027417">
    <property type="entry name" value="P-loop_NTPase"/>
</dbReference>
<evidence type="ECO:0000313" key="6">
    <source>
        <dbReference type="EMBL" id="TDO97199.1"/>
    </source>
</evidence>
<dbReference type="CDD" id="cd03220">
    <property type="entry name" value="ABC_KpsT_Wzt"/>
    <property type="match status" value="1"/>
</dbReference>
<dbReference type="RefSeq" id="WP_133503798.1">
    <property type="nucleotide sequence ID" value="NZ_SNXC01000012.1"/>
</dbReference>
<dbReference type="PROSITE" id="PS50893">
    <property type="entry name" value="ABC_TRANSPORTER_2"/>
    <property type="match status" value="1"/>
</dbReference>
<evidence type="ECO:0000256" key="2">
    <source>
        <dbReference type="ARBA" id="ARBA00022448"/>
    </source>
</evidence>
<dbReference type="OrthoDB" id="9778870at2"/>
<evidence type="ECO:0000313" key="7">
    <source>
        <dbReference type="Proteomes" id="UP000294656"/>
    </source>
</evidence>
<dbReference type="InterPro" id="IPR003439">
    <property type="entry name" value="ABC_transporter-like_ATP-bd"/>
</dbReference>
<dbReference type="Proteomes" id="UP000294656">
    <property type="component" value="Unassembled WGS sequence"/>
</dbReference>
<evidence type="ECO:0000259" key="5">
    <source>
        <dbReference type="PROSITE" id="PS50893"/>
    </source>
</evidence>
<dbReference type="PROSITE" id="PS00211">
    <property type="entry name" value="ABC_TRANSPORTER_1"/>
    <property type="match status" value="1"/>
</dbReference>
<dbReference type="InterPro" id="IPR003593">
    <property type="entry name" value="AAA+_ATPase"/>
</dbReference>
<dbReference type="InterPro" id="IPR015860">
    <property type="entry name" value="ABC_transpr_TagH-like"/>
</dbReference>
<evidence type="ECO:0000256" key="1">
    <source>
        <dbReference type="ARBA" id="ARBA00005417"/>
    </source>
</evidence>
<name>A0A4R6MAF6_9GAMM</name>
<keyword evidence="2" id="KW-0813">Transport</keyword>
<keyword evidence="4 6" id="KW-0067">ATP-binding</keyword>
<dbReference type="GO" id="GO:0005524">
    <property type="term" value="F:ATP binding"/>
    <property type="evidence" value="ECO:0007669"/>
    <property type="project" value="UniProtKB-KW"/>
</dbReference>
<dbReference type="GO" id="GO:0016020">
    <property type="term" value="C:membrane"/>
    <property type="evidence" value="ECO:0007669"/>
    <property type="project" value="InterPro"/>
</dbReference>